<name>H3GXS2_PHYRM</name>
<evidence type="ECO:0000313" key="2">
    <source>
        <dbReference type="Proteomes" id="UP000005238"/>
    </source>
</evidence>
<dbReference type="Proteomes" id="UP000005238">
    <property type="component" value="Unassembled WGS sequence"/>
</dbReference>
<dbReference type="AlphaFoldDB" id="H3GXS2"/>
<dbReference type="VEuPathDB" id="FungiDB:KRP22_12798"/>
<organism evidence="1 2">
    <name type="scientific">Phytophthora ramorum</name>
    <name type="common">Sudden oak death agent</name>
    <dbReference type="NCBI Taxonomy" id="164328"/>
    <lineage>
        <taxon>Eukaryota</taxon>
        <taxon>Sar</taxon>
        <taxon>Stramenopiles</taxon>
        <taxon>Oomycota</taxon>
        <taxon>Peronosporomycetes</taxon>
        <taxon>Peronosporales</taxon>
        <taxon>Peronosporaceae</taxon>
        <taxon>Phytophthora</taxon>
    </lineage>
</organism>
<dbReference type="EnsemblProtists" id="Phyra82425">
    <property type="protein sequence ID" value="Phyra82425"/>
    <property type="gene ID" value="Phyra82425"/>
</dbReference>
<accession>H3GXS2</accession>
<reference evidence="2" key="1">
    <citation type="journal article" date="2006" name="Science">
        <title>Phytophthora genome sequences uncover evolutionary origins and mechanisms of pathogenesis.</title>
        <authorList>
            <person name="Tyler B.M."/>
            <person name="Tripathy S."/>
            <person name="Zhang X."/>
            <person name="Dehal P."/>
            <person name="Jiang R.H."/>
            <person name="Aerts A."/>
            <person name="Arredondo F.D."/>
            <person name="Baxter L."/>
            <person name="Bensasson D."/>
            <person name="Beynon J.L."/>
            <person name="Chapman J."/>
            <person name="Damasceno C.M."/>
            <person name="Dorrance A.E."/>
            <person name="Dou D."/>
            <person name="Dickerman A.W."/>
            <person name="Dubchak I.L."/>
            <person name="Garbelotto M."/>
            <person name="Gijzen M."/>
            <person name="Gordon S.G."/>
            <person name="Govers F."/>
            <person name="Grunwald N.J."/>
            <person name="Huang W."/>
            <person name="Ivors K.L."/>
            <person name="Jones R.W."/>
            <person name="Kamoun S."/>
            <person name="Krampis K."/>
            <person name="Lamour K.H."/>
            <person name="Lee M.K."/>
            <person name="McDonald W.H."/>
            <person name="Medina M."/>
            <person name="Meijer H.J."/>
            <person name="Nordberg E.K."/>
            <person name="Maclean D.J."/>
            <person name="Ospina-Giraldo M.D."/>
            <person name="Morris P.F."/>
            <person name="Phuntumart V."/>
            <person name="Putnam N.H."/>
            <person name="Rash S."/>
            <person name="Rose J.K."/>
            <person name="Sakihama Y."/>
            <person name="Salamov A.A."/>
            <person name="Savidor A."/>
            <person name="Scheuring C.F."/>
            <person name="Smith B.M."/>
            <person name="Sobral B.W."/>
            <person name="Terry A."/>
            <person name="Torto-Alalibo T.A."/>
            <person name="Win J."/>
            <person name="Xu Z."/>
            <person name="Zhang H."/>
            <person name="Grigoriev I.V."/>
            <person name="Rokhsar D.S."/>
            <person name="Boore J.L."/>
        </authorList>
    </citation>
    <scope>NUCLEOTIDE SEQUENCE [LARGE SCALE GENOMIC DNA]</scope>
    <source>
        <strain evidence="2">Pr102</strain>
    </source>
</reference>
<sequence>MTAVVLAANSADIIASEAANRKHLLQDYASYDGENQAAKDRDVDRLVDEEEREEGRVSKEQFSNYLDSLGGMKVYIFLIVVQTLWHVSGPVTDADIWSALEKVGMKAQVSALERQLTYELSENFSVVEQQMLVRC</sequence>
<evidence type="ECO:0000313" key="1">
    <source>
        <dbReference type="EnsemblProtists" id="Phyra82425"/>
    </source>
</evidence>
<dbReference type="HOGENOM" id="CLU_1889908_0_0_1"/>
<dbReference type="EMBL" id="DS566069">
    <property type="status" value="NOT_ANNOTATED_CDS"/>
    <property type="molecule type" value="Genomic_DNA"/>
</dbReference>
<dbReference type="InParanoid" id="H3GXS2"/>
<dbReference type="VEuPathDB" id="FungiDB:KRP23_8236"/>
<dbReference type="STRING" id="164328.H3GXS2"/>
<reference evidence="1" key="2">
    <citation type="submission" date="2015-06" db="UniProtKB">
        <authorList>
            <consortium name="EnsemblProtists"/>
        </authorList>
    </citation>
    <scope>IDENTIFICATION</scope>
    <source>
        <strain evidence="1">Pr102</strain>
    </source>
</reference>
<proteinExistence type="predicted"/>
<keyword evidence="2" id="KW-1185">Reference proteome</keyword>
<protein>
    <submittedName>
        <fullName evidence="1">Uncharacterized protein</fullName>
    </submittedName>
</protein>